<evidence type="ECO:0000313" key="10">
    <source>
        <dbReference type="Proteomes" id="UP000261764"/>
    </source>
</evidence>
<feature type="domain" description="PTS EIIB type-1" evidence="8">
    <location>
        <begin position="43"/>
        <end position="120"/>
    </location>
</feature>
<organism evidence="9 10">
    <name type="scientific">Mycoplasma amphoriforme A39</name>
    <dbReference type="NCBI Taxonomy" id="572419"/>
    <lineage>
        <taxon>Bacteria</taxon>
        <taxon>Bacillati</taxon>
        <taxon>Mycoplasmatota</taxon>
        <taxon>Mollicutes</taxon>
        <taxon>Mycoplasmataceae</taxon>
        <taxon>Mycoplasma</taxon>
    </lineage>
</organism>
<dbReference type="Proteomes" id="UP000261764">
    <property type="component" value="Chromosome I"/>
</dbReference>
<reference evidence="9 10" key="1">
    <citation type="journal article" date="2015" name="Clin. Infect. Dis.">
        <title>Genomic Investigations unmask Mycoplasma amphoriforme, a new respiratory pathogen.</title>
        <authorList>
            <person name="Gillespie S.H."/>
            <person name="Ling C.L."/>
            <person name="Oravcova K."/>
            <person name="Pinheiro M."/>
            <person name="Wells L."/>
            <person name="Bryant J.M."/>
            <person name="McHugh T.D."/>
            <person name="Bebear C."/>
            <person name="Webster D."/>
            <person name="Harris S.R."/>
            <person name="Seth-Smith H.M."/>
            <person name="Thomson N.R."/>
        </authorList>
    </citation>
    <scope>NUCLEOTIDE SEQUENCE [LARGE SCALE GENOMIC DNA]</scope>
    <source>
        <strain evidence="9 10">A39</strain>
    </source>
</reference>
<keyword evidence="10" id="KW-1185">Reference proteome</keyword>
<dbReference type="GO" id="GO:0005886">
    <property type="term" value="C:plasma membrane"/>
    <property type="evidence" value="ECO:0007669"/>
    <property type="project" value="TreeGrafter"/>
</dbReference>
<dbReference type="AlphaFoldDB" id="A0A292IIL2"/>
<gene>
    <name evidence="9" type="ORF">MAMA39_04180</name>
</gene>
<dbReference type="PROSITE" id="PS51098">
    <property type="entry name" value="PTS_EIIB_TYPE_1"/>
    <property type="match status" value="1"/>
</dbReference>
<keyword evidence="3" id="KW-0808">Transferase</keyword>
<evidence type="ECO:0000256" key="6">
    <source>
        <dbReference type="PROSITE-ProRule" id="PRU00421"/>
    </source>
</evidence>
<dbReference type="GO" id="GO:0008982">
    <property type="term" value="F:protein-N(PI)-phosphohistidine-sugar phosphotransferase activity"/>
    <property type="evidence" value="ECO:0007669"/>
    <property type="project" value="InterPro"/>
</dbReference>
<protein>
    <recommendedName>
        <fullName evidence="8">PTS EIIB type-1 domain-containing protein</fullName>
    </recommendedName>
</protein>
<dbReference type="InterPro" id="IPR018113">
    <property type="entry name" value="PTrfase_EIIB_Cys"/>
</dbReference>
<evidence type="ECO:0000256" key="3">
    <source>
        <dbReference type="ARBA" id="ARBA00022679"/>
    </source>
</evidence>
<keyword evidence="5" id="KW-0418">Kinase</keyword>
<keyword evidence="1" id="KW-0813">Transport</keyword>
<dbReference type="InterPro" id="IPR001996">
    <property type="entry name" value="PTS_IIB_1"/>
</dbReference>
<dbReference type="Gene3D" id="3.30.1360.60">
    <property type="entry name" value="Glucose permease domain IIB"/>
    <property type="match status" value="1"/>
</dbReference>
<dbReference type="GO" id="GO:0009401">
    <property type="term" value="P:phosphoenolpyruvate-dependent sugar phosphotransferase system"/>
    <property type="evidence" value="ECO:0007669"/>
    <property type="project" value="UniProtKB-KW"/>
</dbReference>
<dbReference type="SUPFAM" id="SSF55604">
    <property type="entry name" value="Glucose permease domain IIB"/>
    <property type="match status" value="1"/>
</dbReference>
<dbReference type="Pfam" id="PF00367">
    <property type="entry name" value="PTS_EIIB"/>
    <property type="match status" value="1"/>
</dbReference>
<dbReference type="InterPro" id="IPR036878">
    <property type="entry name" value="Glu_permease_IIB"/>
</dbReference>
<evidence type="ECO:0000256" key="7">
    <source>
        <dbReference type="SAM" id="Phobius"/>
    </source>
</evidence>
<keyword evidence="7" id="KW-1133">Transmembrane helix</keyword>
<evidence type="ECO:0000256" key="1">
    <source>
        <dbReference type="ARBA" id="ARBA00022448"/>
    </source>
</evidence>
<dbReference type="PANTHER" id="PTHR30009:SF4">
    <property type="entry name" value="PTS SYSTEM N-ACETYLGLUCOSAMINE-SPECIFIC EIICBA COMPONENT"/>
    <property type="match status" value="1"/>
</dbReference>
<dbReference type="PANTHER" id="PTHR30009">
    <property type="entry name" value="CYTOCHROME C-TYPE SYNTHESIS PROTEIN AND PTS TRANSMEMBRANE COMPONENT"/>
    <property type="match status" value="1"/>
</dbReference>
<dbReference type="EMBL" id="HG937516">
    <property type="protein sequence ID" value="CDN40538.1"/>
    <property type="molecule type" value="Genomic_DNA"/>
</dbReference>
<name>A0A292IIL2_9MOLU</name>
<evidence type="ECO:0000313" key="9">
    <source>
        <dbReference type="EMBL" id="CDN40538.1"/>
    </source>
</evidence>
<dbReference type="KEGG" id="mamp:MAMA39_04180"/>
<evidence type="ECO:0000256" key="4">
    <source>
        <dbReference type="ARBA" id="ARBA00022683"/>
    </source>
</evidence>
<sequence>MGKFKLILGYIFTFGILYIVLRRRLKKHVASKNKQLTVSTKIPFIIGDLLAALGTKENIINYNSTITTLKVEVKSKSAVNIDHLKKLGTKGVMWGNNQSLILVIGDFAPTVVKELDAVLT</sequence>
<evidence type="ECO:0000256" key="2">
    <source>
        <dbReference type="ARBA" id="ARBA00022597"/>
    </source>
</evidence>
<feature type="transmembrane region" description="Helical" evidence="7">
    <location>
        <begin position="6"/>
        <end position="25"/>
    </location>
</feature>
<evidence type="ECO:0000259" key="8">
    <source>
        <dbReference type="PROSITE" id="PS51098"/>
    </source>
</evidence>
<dbReference type="RefSeq" id="WP_343251158.1">
    <property type="nucleotide sequence ID" value="NZ_HG937516.1"/>
</dbReference>
<dbReference type="GO" id="GO:0090563">
    <property type="term" value="F:protein-phosphocysteine-sugar phosphotransferase activity"/>
    <property type="evidence" value="ECO:0007669"/>
    <property type="project" value="TreeGrafter"/>
</dbReference>
<keyword evidence="2" id="KW-0762">Sugar transport</keyword>
<dbReference type="InterPro" id="IPR050429">
    <property type="entry name" value="PTS_Glucose_EIICBA"/>
</dbReference>
<proteinExistence type="predicted"/>
<dbReference type="GO" id="GO:0016301">
    <property type="term" value="F:kinase activity"/>
    <property type="evidence" value="ECO:0007669"/>
    <property type="project" value="UniProtKB-KW"/>
</dbReference>
<keyword evidence="7" id="KW-0472">Membrane</keyword>
<dbReference type="GO" id="GO:0015764">
    <property type="term" value="P:N-acetylglucosamine transport"/>
    <property type="evidence" value="ECO:0007669"/>
    <property type="project" value="TreeGrafter"/>
</dbReference>
<accession>A0A292IIL2</accession>
<comment type="caution">
    <text evidence="6">Lacks conserved residue(s) required for the propagation of feature annotation.</text>
</comment>
<evidence type="ECO:0000256" key="5">
    <source>
        <dbReference type="ARBA" id="ARBA00022777"/>
    </source>
</evidence>
<keyword evidence="4" id="KW-0598">Phosphotransferase system</keyword>
<keyword evidence="7" id="KW-0812">Transmembrane</keyword>